<evidence type="ECO:0000313" key="2">
    <source>
        <dbReference type="Proteomes" id="UP001163603"/>
    </source>
</evidence>
<evidence type="ECO:0000313" key="1">
    <source>
        <dbReference type="EMBL" id="KAJ0020854.1"/>
    </source>
</evidence>
<proteinExistence type="predicted"/>
<sequence length="148" mass="17071">MCSYCRKNLRLPESADWPAFHSVIKDLYPFLSSYESINQIINTVPLHLEQGKFEFLNTGRKGHPEKFIYDRIAKYSSPIFKTSILAKPTIVVYGAASNKFLFSNQNKLVQAQWPDLVNKIFPSSTQTSSKEESKKLRKMLPNFLKPRP</sequence>
<organism evidence="1 2">
    <name type="scientific">Pistacia integerrima</name>
    <dbReference type="NCBI Taxonomy" id="434235"/>
    <lineage>
        <taxon>Eukaryota</taxon>
        <taxon>Viridiplantae</taxon>
        <taxon>Streptophyta</taxon>
        <taxon>Embryophyta</taxon>
        <taxon>Tracheophyta</taxon>
        <taxon>Spermatophyta</taxon>
        <taxon>Magnoliopsida</taxon>
        <taxon>eudicotyledons</taxon>
        <taxon>Gunneridae</taxon>
        <taxon>Pentapetalae</taxon>
        <taxon>rosids</taxon>
        <taxon>malvids</taxon>
        <taxon>Sapindales</taxon>
        <taxon>Anacardiaceae</taxon>
        <taxon>Pistacia</taxon>
    </lineage>
</organism>
<comment type="caution">
    <text evidence="1">The sequence shown here is derived from an EMBL/GenBank/DDBJ whole genome shotgun (WGS) entry which is preliminary data.</text>
</comment>
<dbReference type="Proteomes" id="UP001163603">
    <property type="component" value="Chromosome 11"/>
</dbReference>
<gene>
    <name evidence="1" type="ORF">Pint_32441</name>
</gene>
<accession>A0ACC0XRG4</accession>
<dbReference type="EMBL" id="CM047746">
    <property type="protein sequence ID" value="KAJ0020854.1"/>
    <property type="molecule type" value="Genomic_DNA"/>
</dbReference>
<name>A0ACC0XRG4_9ROSI</name>
<reference evidence="2" key="1">
    <citation type="journal article" date="2023" name="G3 (Bethesda)">
        <title>Genome assembly and association tests identify interacting loci associated with vigor, precocity, and sex in interspecific pistachio rootstocks.</title>
        <authorList>
            <person name="Palmer W."/>
            <person name="Jacygrad E."/>
            <person name="Sagayaradj S."/>
            <person name="Cavanaugh K."/>
            <person name="Han R."/>
            <person name="Bertier L."/>
            <person name="Beede B."/>
            <person name="Kafkas S."/>
            <person name="Golino D."/>
            <person name="Preece J."/>
            <person name="Michelmore R."/>
        </authorList>
    </citation>
    <scope>NUCLEOTIDE SEQUENCE [LARGE SCALE GENOMIC DNA]</scope>
</reference>
<protein>
    <submittedName>
        <fullName evidence="1">Uncharacterized protein</fullName>
    </submittedName>
</protein>
<keyword evidence="2" id="KW-1185">Reference proteome</keyword>